<keyword evidence="3" id="KW-0238">DNA-binding</keyword>
<dbReference type="CDD" id="cd19974">
    <property type="entry name" value="PBP1_LacI-like"/>
    <property type="match status" value="1"/>
</dbReference>
<evidence type="ECO:0000256" key="4">
    <source>
        <dbReference type="ARBA" id="ARBA00023163"/>
    </source>
</evidence>
<dbReference type="Gene3D" id="3.40.50.2300">
    <property type="match status" value="2"/>
</dbReference>
<dbReference type="Pfam" id="PF13377">
    <property type="entry name" value="Peripla_BP_3"/>
    <property type="match status" value="1"/>
</dbReference>
<keyword evidence="4" id="KW-0804">Transcription</keyword>
<keyword evidence="1" id="KW-0678">Repressor</keyword>
<dbReference type="SUPFAM" id="SSF47413">
    <property type="entry name" value="lambda repressor-like DNA-binding domains"/>
    <property type="match status" value="1"/>
</dbReference>
<reference evidence="7" key="1">
    <citation type="journal article" date="2019" name="Int. J. Syst. Evol. Microbiol.">
        <title>The Global Catalogue of Microorganisms (GCM) 10K type strain sequencing project: providing services to taxonomists for standard genome sequencing and annotation.</title>
        <authorList>
            <consortium name="The Broad Institute Genomics Platform"/>
            <consortium name="The Broad Institute Genome Sequencing Center for Infectious Disease"/>
            <person name="Wu L."/>
            <person name="Ma J."/>
        </authorList>
    </citation>
    <scope>NUCLEOTIDE SEQUENCE [LARGE SCALE GENOMIC DNA]</scope>
    <source>
        <strain evidence="7">CGMCC 1.15044</strain>
    </source>
</reference>
<organism evidence="6 7">
    <name type="scientific">Paenibacillus physcomitrellae</name>
    <dbReference type="NCBI Taxonomy" id="1619311"/>
    <lineage>
        <taxon>Bacteria</taxon>
        <taxon>Bacillati</taxon>
        <taxon>Bacillota</taxon>
        <taxon>Bacilli</taxon>
        <taxon>Bacillales</taxon>
        <taxon>Paenibacillaceae</taxon>
        <taxon>Paenibacillus</taxon>
    </lineage>
</organism>
<dbReference type="SMART" id="SM00354">
    <property type="entry name" value="HTH_LACI"/>
    <property type="match status" value="1"/>
</dbReference>
<keyword evidence="7" id="KW-1185">Reference proteome</keyword>
<dbReference type="Proteomes" id="UP000609323">
    <property type="component" value="Unassembled WGS sequence"/>
</dbReference>
<evidence type="ECO:0000256" key="1">
    <source>
        <dbReference type="ARBA" id="ARBA00022491"/>
    </source>
</evidence>
<accession>A0ABQ1FNK4</accession>
<dbReference type="InterPro" id="IPR010982">
    <property type="entry name" value="Lambda_DNA-bd_dom_sf"/>
</dbReference>
<proteinExistence type="predicted"/>
<evidence type="ECO:0000313" key="7">
    <source>
        <dbReference type="Proteomes" id="UP000609323"/>
    </source>
</evidence>
<gene>
    <name evidence="6" type="ORF">GCM10010917_02610</name>
</gene>
<dbReference type="Gene3D" id="1.10.260.40">
    <property type="entry name" value="lambda repressor-like DNA-binding domains"/>
    <property type="match status" value="1"/>
</dbReference>
<dbReference type="PANTHER" id="PTHR30146:SF148">
    <property type="entry name" value="HTH-TYPE TRANSCRIPTIONAL REPRESSOR PURR-RELATED"/>
    <property type="match status" value="1"/>
</dbReference>
<evidence type="ECO:0000259" key="5">
    <source>
        <dbReference type="SMART" id="SM00354"/>
    </source>
</evidence>
<dbReference type="RefSeq" id="WP_094093517.1">
    <property type="nucleotide sequence ID" value="NZ_BMHF01000001.1"/>
</dbReference>
<evidence type="ECO:0000313" key="6">
    <source>
        <dbReference type="EMBL" id="GGA21377.1"/>
    </source>
</evidence>
<keyword evidence="2" id="KW-0805">Transcription regulation</keyword>
<dbReference type="InterPro" id="IPR046335">
    <property type="entry name" value="LacI/GalR-like_sensor"/>
</dbReference>
<dbReference type="EMBL" id="BMHF01000001">
    <property type="protein sequence ID" value="GGA21377.1"/>
    <property type="molecule type" value="Genomic_DNA"/>
</dbReference>
<dbReference type="PANTHER" id="PTHR30146">
    <property type="entry name" value="LACI-RELATED TRANSCRIPTIONAL REPRESSOR"/>
    <property type="match status" value="1"/>
</dbReference>
<protein>
    <submittedName>
        <fullName evidence="6">LacI family transcriptional regulator</fullName>
    </submittedName>
</protein>
<comment type="caution">
    <text evidence="6">The sequence shown here is derived from an EMBL/GenBank/DDBJ whole genome shotgun (WGS) entry which is preliminary data.</text>
</comment>
<evidence type="ECO:0000256" key="2">
    <source>
        <dbReference type="ARBA" id="ARBA00023015"/>
    </source>
</evidence>
<name>A0ABQ1FNK4_9BACL</name>
<evidence type="ECO:0000256" key="3">
    <source>
        <dbReference type="ARBA" id="ARBA00023125"/>
    </source>
</evidence>
<dbReference type="SUPFAM" id="SSF53822">
    <property type="entry name" value="Periplasmic binding protein-like I"/>
    <property type="match status" value="1"/>
</dbReference>
<feature type="domain" description="HTH lacI-type" evidence="5">
    <location>
        <begin position="6"/>
        <end position="72"/>
    </location>
</feature>
<dbReference type="InterPro" id="IPR028082">
    <property type="entry name" value="Peripla_BP_I"/>
</dbReference>
<dbReference type="CDD" id="cd01392">
    <property type="entry name" value="HTH_LacI"/>
    <property type="match status" value="1"/>
</dbReference>
<dbReference type="InterPro" id="IPR000843">
    <property type="entry name" value="HTH_LacI"/>
</dbReference>
<sequence>MARPKKISMQTIADDLKISKNAVSLALSGKKGVSEQVRNEVKQRAKDLGYSMQNKQQRGSSNILVLVPERVMSYEDNEHFHFYHDMLWGLEAAIRKEGYNAVIAKIDVEMEKKGMLPGIFDIDHAGVILFGIMDKSYARKVWELNTPLVMIDSYYRDLPCAVAASSNLEGAHAAVSYLLELGHKRVGFMGPSNLTTSHEDRWFGYWKAMADQGLYPDSKDCLVYSDGYRSTREEISAFLDQHQDSMPTAFFCSNDRIALILNELLRKRNYAVPQQISIIGFDDITLSAAAAPSLTTMRVAKKAMTEAAVELLLSEAGNKRERIYYGVIPSLTIRESTGAPSNV</sequence>